<name>A0ABX7B8Q4_9PROT</name>
<dbReference type="EMBL" id="CP067420">
    <property type="protein sequence ID" value="QQP90567.1"/>
    <property type="molecule type" value="Genomic_DNA"/>
</dbReference>
<proteinExistence type="predicted"/>
<dbReference type="Proteomes" id="UP000595197">
    <property type="component" value="Chromosome"/>
</dbReference>
<evidence type="ECO:0000313" key="1">
    <source>
        <dbReference type="EMBL" id="QQP90567.1"/>
    </source>
</evidence>
<reference evidence="1" key="1">
    <citation type="submission" date="2021-02" db="EMBL/GenBank/DDBJ databases">
        <title>Skermanella TT6 skin isolate.</title>
        <authorList>
            <person name="Lee K."/>
            <person name="Ganzorig M."/>
        </authorList>
    </citation>
    <scope>NUCLEOTIDE SEQUENCE</scope>
    <source>
        <strain evidence="1">TT6</strain>
    </source>
</reference>
<gene>
    <name evidence="1" type="ORF">IGS68_04795</name>
</gene>
<sequence length="126" mass="14011">MTYPDHRVQPPGSPVFVDRWESDEDFAVHPKGSQPKRTLVCPAGETAQYLIPNHSYIFKTTKKSWQAQQVWSEVIAYRIGILAGIDVPPSFIAVDEANGTTGVLMEFSLDILRKPSRPGLSMPPTT</sequence>
<protein>
    <submittedName>
        <fullName evidence="1">Uncharacterized protein</fullName>
    </submittedName>
</protein>
<accession>A0ABX7B8Q4</accession>
<keyword evidence="2" id="KW-1185">Reference proteome</keyword>
<evidence type="ECO:0000313" key="2">
    <source>
        <dbReference type="Proteomes" id="UP000595197"/>
    </source>
</evidence>
<dbReference type="RefSeq" id="WP_201077741.1">
    <property type="nucleotide sequence ID" value="NZ_CP067420.1"/>
</dbReference>
<organism evidence="1 2">
    <name type="scientific">Skermanella cutis</name>
    <dbReference type="NCBI Taxonomy" id="2775420"/>
    <lineage>
        <taxon>Bacteria</taxon>
        <taxon>Pseudomonadati</taxon>
        <taxon>Pseudomonadota</taxon>
        <taxon>Alphaproteobacteria</taxon>
        <taxon>Rhodospirillales</taxon>
        <taxon>Azospirillaceae</taxon>
        <taxon>Skermanella</taxon>
    </lineage>
</organism>